<dbReference type="Pfam" id="PF02785">
    <property type="entry name" value="Biotin_carb_C"/>
    <property type="match status" value="1"/>
</dbReference>
<dbReference type="SUPFAM" id="SSF51230">
    <property type="entry name" value="Single hybrid motif"/>
    <property type="match status" value="1"/>
</dbReference>
<dbReference type="InterPro" id="IPR001882">
    <property type="entry name" value="Biotin_BS"/>
</dbReference>
<protein>
    <submittedName>
        <fullName evidence="10">Geranyl-CoA carboxylase subunit alpha</fullName>
    </submittedName>
</protein>
<dbReference type="InterPro" id="IPR048429">
    <property type="entry name" value="MCC_alpha_BT"/>
</dbReference>
<dbReference type="InterPro" id="IPR005479">
    <property type="entry name" value="CPAse_ATP-bd"/>
</dbReference>
<dbReference type="PANTHER" id="PTHR18866:SF33">
    <property type="entry name" value="METHYLCROTONOYL-COA CARBOXYLASE SUBUNIT ALPHA, MITOCHONDRIAL-RELATED"/>
    <property type="match status" value="1"/>
</dbReference>
<dbReference type="SUPFAM" id="SSF56059">
    <property type="entry name" value="Glutathione synthetase ATP-binding domain-like"/>
    <property type="match status" value="1"/>
</dbReference>
<keyword evidence="5" id="KW-0092">Biotin</keyword>
<feature type="domain" description="Biotin carboxylation" evidence="9">
    <location>
        <begin position="3"/>
        <end position="448"/>
    </location>
</feature>
<keyword evidence="3 6" id="KW-0547">Nucleotide-binding</keyword>
<dbReference type="InterPro" id="IPR005481">
    <property type="entry name" value="BC-like_N"/>
</dbReference>
<dbReference type="PROSITE" id="PS00867">
    <property type="entry name" value="CPSASE_2"/>
    <property type="match status" value="1"/>
</dbReference>
<dbReference type="InterPro" id="IPR011764">
    <property type="entry name" value="Biotin_carboxylation_dom"/>
</dbReference>
<name>A0ABM7LD74_9PSED</name>
<evidence type="ECO:0000256" key="3">
    <source>
        <dbReference type="ARBA" id="ARBA00022741"/>
    </source>
</evidence>
<dbReference type="InterPro" id="IPR050856">
    <property type="entry name" value="Biotin_carboxylase_complex"/>
</dbReference>
<dbReference type="PROSITE" id="PS00188">
    <property type="entry name" value="BIOTIN"/>
    <property type="match status" value="1"/>
</dbReference>
<gene>
    <name evidence="10" type="primary">atuF</name>
    <name evidence="10" type="ORF">PSm6_39700</name>
</gene>
<organism evidence="10 11">
    <name type="scientific">Pseudomonas solani</name>
    <dbReference type="NCBI Taxonomy" id="2731552"/>
    <lineage>
        <taxon>Bacteria</taxon>
        <taxon>Pseudomonadati</taxon>
        <taxon>Pseudomonadota</taxon>
        <taxon>Gammaproteobacteria</taxon>
        <taxon>Pseudomonadales</taxon>
        <taxon>Pseudomonadaceae</taxon>
        <taxon>Pseudomonas</taxon>
    </lineage>
</organism>
<evidence type="ECO:0000259" key="8">
    <source>
        <dbReference type="PROSITE" id="PS50975"/>
    </source>
</evidence>
<reference evidence="10" key="1">
    <citation type="submission" date="2020-05" db="EMBL/GenBank/DDBJ databases">
        <title>Complete genome sequence of Pseudomonas sp. Sm006.</title>
        <authorList>
            <person name="Takeuchi K."/>
            <person name="Someya N."/>
        </authorList>
    </citation>
    <scope>NUCLEOTIDE SEQUENCE</scope>
    <source>
        <strain evidence="10">Sm006</strain>
    </source>
</reference>
<evidence type="ECO:0000256" key="1">
    <source>
        <dbReference type="ARBA" id="ARBA00001953"/>
    </source>
</evidence>
<dbReference type="InterPro" id="IPR011054">
    <property type="entry name" value="Rudment_hybrid_motif"/>
</dbReference>
<evidence type="ECO:0000256" key="6">
    <source>
        <dbReference type="PROSITE-ProRule" id="PRU00409"/>
    </source>
</evidence>
<keyword evidence="4 6" id="KW-0067">ATP-binding</keyword>
<dbReference type="Gene3D" id="3.30.470.20">
    <property type="entry name" value="ATP-grasp fold, B domain"/>
    <property type="match status" value="1"/>
</dbReference>
<dbReference type="Pfam" id="PF00289">
    <property type="entry name" value="Biotin_carb_N"/>
    <property type="match status" value="1"/>
</dbReference>
<dbReference type="RefSeq" id="WP_265168028.1">
    <property type="nucleotide sequence ID" value="NZ_AP023081.1"/>
</dbReference>
<evidence type="ECO:0000256" key="2">
    <source>
        <dbReference type="ARBA" id="ARBA00022598"/>
    </source>
</evidence>
<evidence type="ECO:0000313" key="10">
    <source>
        <dbReference type="EMBL" id="BCD87563.1"/>
    </source>
</evidence>
<dbReference type="EMBL" id="AP023081">
    <property type="protein sequence ID" value="BCD87563.1"/>
    <property type="molecule type" value="Genomic_DNA"/>
</dbReference>
<dbReference type="SUPFAM" id="SSF52440">
    <property type="entry name" value="PreATP-grasp domain"/>
    <property type="match status" value="1"/>
</dbReference>
<dbReference type="InterPro" id="IPR011761">
    <property type="entry name" value="ATP-grasp"/>
</dbReference>
<dbReference type="PROSITE" id="PS50975">
    <property type="entry name" value="ATP_GRASP"/>
    <property type="match status" value="1"/>
</dbReference>
<dbReference type="SUPFAM" id="SSF51246">
    <property type="entry name" value="Rudiment single hybrid motif"/>
    <property type="match status" value="1"/>
</dbReference>
<evidence type="ECO:0000313" key="11">
    <source>
        <dbReference type="Proteomes" id="UP001064896"/>
    </source>
</evidence>
<dbReference type="InterPro" id="IPR005482">
    <property type="entry name" value="Biotin_COase_C"/>
</dbReference>
<dbReference type="Gene3D" id="2.40.50.100">
    <property type="match status" value="1"/>
</dbReference>
<keyword evidence="11" id="KW-1185">Reference proteome</keyword>
<dbReference type="Pfam" id="PF21139">
    <property type="entry name" value="BT_MCC_alpha"/>
    <property type="match status" value="1"/>
</dbReference>
<dbReference type="PROSITE" id="PS00866">
    <property type="entry name" value="CPSASE_1"/>
    <property type="match status" value="1"/>
</dbReference>
<sequence length="666" mass="72023">MPSFNKILIANRGEIACRVMRTAQQLGYRTVAVYSEADSEARHVQLADEAVCIGPAQVAQSYLSIEAIIAAARRTGADAVHPGYGFLSENAEFARACEAAGIVFIGPTVEAIHLMGSKRLSKIAMLDAQVPCIPGYEGAEQDDATLAREAERIGYPLMIKASAGGGGRGMRLVHEATELAAQIRTARSEAQNAFGSGELIIERAVIRPRHVEIQVFGDQHGNIVYLGERDCSVQRRHQKVVEEAPCPVMTPELRRAMGEAAVKAARTVNYVGAGTVEFLLDASGDFYFLEMNTRLQVEHPVTELITGQDLVAWQIRVAEGQPLPLAQDEIRLDGHAMEVRLYAEDPASNFLPQTGEVLRWEPSELPGIRIDHGLVEGQPVTPFYDPMLAKVIAWGATRDEARRKLVRAVEDCVLLGVNGNQRFLANLLAHPEFAAGHATTAFIGEHFSDDPSLRAHAPSATELATAAALLYQASAESRAHQAGLAGWRSAGSAGSAPWRFVLRHGEQKLAVELSVLEAGVRPRLQARVGDSDVAIALLRADGRWATLELDGVRRRVAYHHSAGRLWLYGQHGNLELLDVTHEPAGGLNAASSGTVKAPMDGAIVDVLVGEGERVAKGQLLVVLEAMKMEHPLKAGIDGVIRRVQVTAGDQVKNRQVLVEVEEQLEA</sequence>
<dbReference type="Pfam" id="PF00364">
    <property type="entry name" value="Biotin_lipoyl"/>
    <property type="match status" value="1"/>
</dbReference>
<dbReference type="Pfam" id="PF02786">
    <property type="entry name" value="CPSase_L_D2"/>
    <property type="match status" value="1"/>
</dbReference>
<dbReference type="PANTHER" id="PTHR18866">
    <property type="entry name" value="CARBOXYLASE:PYRUVATE/ACETYL-COA/PROPIONYL-COA CARBOXYLASE"/>
    <property type="match status" value="1"/>
</dbReference>
<dbReference type="InterPro" id="IPR016185">
    <property type="entry name" value="PreATP-grasp_dom_sf"/>
</dbReference>
<dbReference type="NCBIfam" id="NF006367">
    <property type="entry name" value="PRK08591.1"/>
    <property type="match status" value="1"/>
</dbReference>
<comment type="cofactor">
    <cofactor evidence="1">
        <name>biotin</name>
        <dbReference type="ChEBI" id="CHEBI:57586"/>
    </cofactor>
</comment>
<evidence type="ECO:0000259" key="9">
    <source>
        <dbReference type="PROSITE" id="PS50979"/>
    </source>
</evidence>
<dbReference type="CDD" id="cd06850">
    <property type="entry name" value="biotinyl_domain"/>
    <property type="match status" value="1"/>
</dbReference>
<dbReference type="InterPro" id="IPR000089">
    <property type="entry name" value="Biotin_lipoyl"/>
</dbReference>
<evidence type="ECO:0000259" key="7">
    <source>
        <dbReference type="PROSITE" id="PS50968"/>
    </source>
</evidence>
<feature type="domain" description="ATP-grasp" evidence="8">
    <location>
        <begin position="122"/>
        <end position="319"/>
    </location>
</feature>
<accession>A0ABM7LD74</accession>
<evidence type="ECO:0000256" key="5">
    <source>
        <dbReference type="ARBA" id="ARBA00023267"/>
    </source>
</evidence>
<feature type="domain" description="Lipoyl-binding" evidence="7">
    <location>
        <begin position="592"/>
        <end position="661"/>
    </location>
</feature>
<dbReference type="PROSITE" id="PS50979">
    <property type="entry name" value="BC"/>
    <property type="match status" value="1"/>
</dbReference>
<proteinExistence type="predicted"/>
<dbReference type="PROSITE" id="PS50968">
    <property type="entry name" value="BIOTINYL_LIPOYL"/>
    <property type="match status" value="1"/>
</dbReference>
<dbReference type="Proteomes" id="UP001064896">
    <property type="component" value="Chromosome"/>
</dbReference>
<keyword evidence="2" id="KW-0436">Ligase</keyword>
<dbReference type="SMART" id="SM00878">
    <property type="entry name" value="Biotin_carb_C"/>
    <property type="match status" value="1"/>
</dbReference>
<evidence type="ECO:0000256" key="4">
    <source>
        <dbReference type="ARBA" id="ARBA00022840"/>
    </source>
</evidence>
<dbReference type="InterPro" id="IPR011053">
    <property type="entry name" value="Single_hybrid_motif"/>
</dbReference>